<dbReference type="PANTHER" id="PTHR10963:SF55">
    <property type="entry name" value="GLYCOSIDE HYDROLASE FAMILY 16 PROTEIN"/>
    <property type="match status" value="1"/>
</dbReference>
<dbReference type="Gene3D" id="2.60.120.200">
    <property type="match status" value="1"/>
</dbReference>
<dbReference type="InterPro" id="IPR000757">
    <property type="entry name" value="Beta-glucanase-like"/>
</dbReference>
<dbReference type="GO" id="GO:0004553">
    <property type="term" value="F:hydrolase activity, hydrolyzing O-glycosyl compounds"/>
    <property type="evidence" value="ECO:0007669"/>
    <property type="project" value="InterPro"/>
</dbReference>
<dbReference type="AlphaFoldDB" id="A0A316HEI9"/>
<name>A0A316HEI9_9SPHI</name>
<organism evidence="4 5">
    <name type="scientific">Mucilaginibacter oryzae</name>
    <dbReference type="NCBI Taxonomy" id="468058"/>
    <lineage>
        <taxon>Bacteria</taxon>
        <taxon>Pseudomonadati</taxon>
        <taxon>Bacteroidota</taxon>
        <taxon>Sphingobacteriia</taxon>
        <taxon>Sphingobacteriales</taxon>
        <taxon>Sphingobacteriaceae</taxon>
        <taxon>Mucilaginibacter</taxon>
    </lineage>
</organism>
<evidence type="ECO:0000313" key="5">
    <source>
        <dbReference type="Proteomes" id="UP000245678"/>
    </source>
</evidence>
<sequence>MELNKYRYKRTVAFVFFAVSVSACYAQKKHAAATSTGKVIFYDDFNADKIDRSKWNFEITGKNNHFNDELQAYVDTPSTAFIVHGAAAEGADGGALEIRPQSAPGFITKDGQLFDFISSRMTTQNKFQFTYGTAEARIKLVNGAGLWPAWWLLGTGEWPHTGETDIMEYIGEKDWVSAAVHGSGYSGETPFVNRLYLDAKNDVTHWHTYAVDWTPEELLFKYDGKLMFRVTKTMAQHYGKWVFDNQQYLILNFALGGAYPVKINGVKKPYGMPESTVQMVKNSQAKMLVDWVRVTQK</sequence>
<dbReference type="SUPFAM" id="SSF49899">
    <property type="entry name" value="Concanavalin A-like lectins/glucanases"/>
    <property type="match status" value="1"/>
</dbReference>
<accession>A0A316HEI9</accession>
<proteinExistence type="inferred from homology"/>
<comment type="similarity">
    <text evidence="1">Belongs to the glycosyl hydrolase 16 family.</text>
</comment>
<feature type="signal peptide" evidence="2">
    <location>
        <begin position="1"/>
        <end position="25"/>
    </location>
</feature>
<dbReference type="InterPro" id="IPR050546">
    <property type="entry name" value="Glycosyl_Hydrlase_16"/>
</dbReference>
<dbReference type="Pfam" id="PF00722">
    <property type="entry name" value="Glyco_hydro_16"/>
    <property type="match status" value="1"/>
</dbReference>
<dbReference type="CDD" id="cd08023">
    <property type="entry name" value="GH16_laminarinase_like"/>
    <property type="match status" value="1"/>
</dbReference>
<keyword evidence="5" id="KW-1185">Reference proteome</keyword>
<feature type="domain" description="GH16" evidence="3">
    <location>
        <begin position="29"/>
        <end position="297"/>
    </location>
</feature>
<dbReference type="RefSeq" id="WP_109607974.1">
    <property type="nucleotide sequence ID" value="NZ_QGHA01000003.1"/>
</dbReference>
<keyword evidence="4" id="KW-0378">Hydrolase</keyword>
<keyword evidence="2" id="KW-0732">Signal</keyword>
<comment type="caution">
    <text evidence="4">The sequence shown here is derived from an EMBL/GenBank/DDBJ whole genome shotgun (WGS) entry which is preliminary data.</text>
</comment>
<dbReference type="SMR" id="A0A316HEI9"/>
<dbReference type="InterPro" id="IPR013320">
    <property type="entry name" value="ConA-like_dom_sf"/>
</dbReference>
<evidence type="ECO:0000259" key="3">
    <source>
        <dbReference type="PROSITE" id="PS51762"/>
    </source>
</evidence>
<dbReference type="PROSITE" id="PS51762">
    <property type="entry name" value="GH16_2"/>
    <property type="match status" value="1"/>
</dbReference>
<dbReference type="PROSITE" id="PS51257">
    <property type="entry name" value="PROKAR_LIPOPROTEIN"/>
    <property type="match status" value="1"/>
</dbReference>
<reference evidence="4 5" key="1">
    <citation type="submission" date="2018-05" db="EMBL/GenBank/DDBJ databases">
        <title>Genomic Encyclopedia of Archaeal and Bacterial Type Strains, Phase II (KMG-II): from individual species to whole genera.</title>
        <authorList>
            <person name="Goeker M."/>
        </authorList>
    </citation>
    <scope>NUCLEOTIDE SEQUENCE [LARGE SCALE GENOMIC DNA]</scope>
    <source>
        <strain evidence="4 5">DSM 19975</strain>
    </source>
</reference>
<gene>
    <name evidence="4" type="ORF">LX99_02285</name>
</gene>
<protein>
    <submittedName>
        <fullName evidence="4">Glycosyl hydrolase family 16</fullName>
    </submittedName>
</protein>
<dbReference type="PANTHER" id="PTHR10963">
    <property type="entry name" value="GLYCOSYL HYDROLASE-RELATED"/>
    <property type="match status" value="1"/>
</dbReference>
<evidence type="ECO:0000256" key="1">
    <source>
        <dbReference type="ARBA" id="ARBA00006865"/>
    </source>
</evidence>
<dbReference type="Proteomes" id="UP000245678">
    <property type="component" value="Unassembled WGS sequence"/>
</dbReference>
<evidence type="ECO:0000256" key="2">
    <source>
        <dbReference type="SAM" id="SignalP"/>
    </source>
</evidence>
<feature type="chain" id="PRO_5016285972" evidence="2">
    <location>
        <begin position="26"/>
        <end position="297"/>
    </location>
</feature>
<dbReference type="EMBL" id="QGHA01000003">
    <property type="protein sequence ID" value="PWK78441.1"/>
    <property type="molecule type" value="Genomic_DNA"/>
</dbReference>
<evidence type="ECO:0000313" key="4">
    <source>
        <dbReference type="EMBL" id="PWK78441.1"/>
    </source>
</evidence>
<dbReference type="GO" id="GO:0005975">
    <property type="term" value="P:carbohydrate metabolic process"/>
    <property type="evidence" value="ECO:0007669"/>
    <property type="project" value="InterPro"/>
</dbReference>